<proteinExistence type="predicted"/>
<evidence type="ECO:0008006" key="3">
    <source>
        <dbReference type="Google" id="ProtNLM"/>
    </source>
</evidence>
<dbReference type="EMBL" id="AHCF02000034">
    <property type="protein sequence ID" value="ERG60044.1"/>
    <property type="molecule type" value="Genomic_DNA"/>
</dbReference>
<protein>
    <recommendedName>
        <fullName evidence="3">HEPN domain-containing protein</fullName>
    </recommendedName>
</protein>
<keyword evidence="2" id="KW-1185">Reference proteome</keyword>
<accession>A0ABP2XW00</accession>
<reference evidence="1" key="1">
    <citation type="journal article" date="2012" name="J. Bacteriol.">
        <title>Genome sequences of type strains of seven species of the marine bacterium Pseudoalteromonas.</title>
        <authorList>
            <person name="Xie B.B."/>
            <person name="Shu Y.L."/>
            <person name="Qin Q.L."/>
            <person name="Rong J.C."/>
            <person name="Zhang X.Y."/>
            <person name="Chen X.L."/>
            <person name="Shi M."/>
            <person name="He H.L."/>
            <person name="Zhou B.C."/>
            <person name="Zhang Y.Z."/>
        </authorList>
    </citation>
    <scope>NUCLEOTIDE SEQUENCE [LARGE SCALE GENOMIC DNA]</scope>
    <source>
        <strain evidence="1">NCIMB 2128</strain>
    </source>
</reference>
<dbReference type="Gene3D" id="1.20.120.330">
    <property type="entry name" value="Nucleotidyltransferases domain 2"/>
    <property type="match status" value="1"/>
</dbReference>
<evidence type="ECO:0000313" key="2">
    <source>
        <dbReference type="Proteomes" id="UP000016534"/>
    </source>
</evidence>
<evidence type="ECO:0000313" key="1">
    <source>
        <dbReference type="EMBL" id="ERG60044.1"/>
    </source>
</evidence>
<dbReference type="Proteomes" id="UP000016534">
    <property type="component" value="Unassembled WGS sequence"/>
</dbReference>
<organism evidence="1 2">
    <name type="scientific">Pseudoalteromonas undina</name>
    <dbReference type="NCBI Taxonomy" id="43660"/>
    <lineage>
        <taxon>Bacteria</taxon>
        <taxon>Pseudomonadati</taxon>
        <taxon>Pseudomonadota</taxon>
        <taxon>Gammaproteobacteria</taxon>
        <taxon>Alteromonadales</taxon>
        <taxon>Pseudoalteromonadaceae</taxon>
        <taxon>Pseudoalteromonas</taxon>
    </lineage>
</organism>
<name>A0ABP2XW00_9GAMM</name>
<comment type="caution">
    <text evidence="1">The sequence shown here is derived from an EMBL/GenBank/DDBJ whole genome shotgun (WGS) entry which is preliminary data.</text>
</comment>
<sequence length="320" mass="36521">MSKYELKDAIDEHMPHIDEILQESKVAIFDRFMRAASIFVDVAITDSSFGSKEELLKSEAFLKGIIPLVNDWYWEKYGELAKNPKDIIYSGIVNPYGQPVLVKIPSTTSRVEVPNETAWLTFPDCLQESESLPDMIQTPLILDKLPTNEKEVLLSEFDEVVSMTRSINLNIMSASKLDAETTHMAQGIWSHFEKAITDILSFKNHQASIGCWELHLAIEKTLKVYLKQADGKKYFGHNLNTLGNKARDYIPEIDLSMIKSLPSDKDAIQLRYSELVHNVDEAVDYYKKALALVFFITSKLSRKYKFNNASFLIKMAPWAK</sequence>
<reference evidence="1" key="2">
    <citation type="submission" date="2013-04" db="EMBL/GenBank/DDBJ databases">
        <title>Genome sequence of Pseudoalteromonas undina.</title>
        <authorList>
            <person name="Xie B.-B."/>
            <person name="Rong J.-C."/>
            <person name="Qin Q.-L."/>
            <person name="Shu Y.-L."/>
            <person name="Zhang Y.-Z."/>
        </authorList>
    </citation>
    <scope>NUCLEOTIDE SEQUENCE</scope>
    <source>
        <strain evidence="1">NCIMB 2128</strain>
    </source>
</reference>
<gene>
    <name evidence="1" type="ORF">PUND_13661</name>
</gene>